<reference evidence="3" key="1">
    <citation type="submission" date="2020-04" db="EMBL/GenBank/DDBJ databases">
        <authorList>
            <person name="Zhang T."/>
        </authorList>
    </citation>
    <scope>NUCLEOTIDE SEQUENCE</scope>
    <source>
        <strain evidence="3">HKST-UBA02</strain>
    </source>
</reference>
<proteinExistence type="predicted"/>
<dbReference type="SUPFAM" id="SSF54593">
    <property type="entry name" value="Glyoxalase/Bleomycin resistance protein/Dihydroxybiphenyl dioxygenase"/>
    <property type="match status" value="1"/>
</dbReference>
<feature type="region of interest" description="Disordered" evidence="1">
    <location>
        <begin position="85"/>
        <end position="121"/>
    </location>
</feature>
<reference evidence="3" key="2">
    <citation type="journal article" date="2021" name="Microbiome">
        <title>Successional dynamics and alternative stable states in a saline activated sludge microbial community over 9 years.</title>
        <authorList>
            <person name="Wang Y."/>
            <person name="Ye J."/>
            <person name="Ju F."/>
            <person name="Liu L."/>
            <person name="Boyd J.A."/>
            <person name="Deng Y."/>
            <person name="Parks D.H."/>
            <person name="Jiang X."/>
            <person name="Yin X."/>
            <person name="Woodcroft B.J."/>
            <person name="Tyson G.W."/>
            <person name="Hugenholtz P."/>
            <person name="Polz M.F."/>
            <person name="Zhang T."/>
        </authorList>
    </citation>
    <scope>NUCLEOTIDE SEQUENCE</scope>
    <source>
        <strain evidence="3">HKST-UBA02</strain>
    </source>
</reference>
<dbReference type="CDD" id="cd06587">
    <property type="entry name" value="VOC"/>
    <property type="match status" value="1"/>
</dbReference>
<dbReference type="AlphaFoldDB" id="A0A956NFD5"/>
<evidence type="ECO:0000256" key="1">
    <source>
        <dbReference type="SAM" id="MobiDB-lite"/>
    </source>
</evidence>
<dbReference type="InterPro" id="IPR029068">
    <property type="entry name" value="Glyas_Bleomycin-R_OHBP_Dase"/>
</dbReference>
<dbReference type="Gene3D" id="3.10.180.10">
    <property type="entry name" value="2,3-Dihydroxybiphenyl 1,2-Dioxygenase, domain 1"/>
    <property type="match status" value="1"/>
</dbReference>
<dbReference type="Pfam" id="PF00903">
    <property type="entry name" value="Glyoxalase"/>
    <property type="match status" value="1"/>
</dbReference>
<dbReference type="PANTHER" id="PTHR36503">
    <property type="entry name" value="BLR2520 PROTEIN"/>
    <property type="match status" value="1"/>
</dbReference>
<dbReference type="PANTHER" id="PTHR36503:SF1">
    <property type="entry name" value="BLR2520 PROTEIN"/>
    <property type="match status" value="1"/>
</dbReference>
<evidence type="ECO:0000313" key="3">
    <source>
        <dbReference type="EMBL" id="MCA9757944.1"/>
    </source>
</evidence>
<dbReference type="Proteomes" id="UP000739538">
    <property type="component" value="Unassembled WGS sequence"/>
</dbReference>
<sequence>MDLGWCDICLRVRDVRKSRTFYEGLGFKRVEGKDTEGWAVVVNEAVRLGLYEPKHVGDHPVTINFRGGDVLAIAKELEGRGYEFEEPAKAGPEGGGSALLRDPDGYGVFFDTAPGESRKDP</sequence>
<evidence type="ECO:0000259" key="2">
    <source>
        <dbReference type="PROSITE" id="PS51819"/>
    </source>
</evidence>
<dbReference type="InterPro" id="IPR037523">
    <property type="entry name" value="VOC_core"/>
</dbReference>
<name>A0A956NFD5_UNCEI</name>
<feature type="domain" description="VOC" evidence="2">
    <location>
        <begin position="2"/>
        <end position="113"/>
    </location>
</feature>
<evidence type="ECO:0000313" key="4">
    <source>
        <dbReference type="Proteomes" id="UP000739538"/>
    </source>
</evidence>
<comment type="caution">
    <text evidence="3">The sequence shown here is derived from an EMBL/GenBank/DDBJ whole genome shotgun (WGS) entry which is preliminary data.</text>
</comment>
<gene>
    <name evidence="3" type="ORF">KDA27_19285</name>
</gene>
<accession>A0A956NFD5</accession>
<protein>
    <submittedName>
        <fullName evidence="3">VOC family protein</fullName>
    </submittedName>
</protein>
<dbReference type="PROSITE" id="PS51819">
    <property type="entry name" value="VOC"/>
    <property type="match status" value="1"/>
</dbReference>
<organism evidence="3 4">
    <name type="scientific">Eiseniibacteriota bacterium</name>
    <dbReference type="NCBI Taxonomy" id="2212470"/>
    <lineage>
        <taxon>Bacteria</taxon>
        <taxon>Candidatus Eiseniibacteriota</taxon>
    </lineage>
</organism>
<dbReference type="InterPro" id="IPR004360">
    <property type="entry name" value="Glyas_Fos-R_dOase_dom"/>
</dbReference>
<dbReference type="EMBL" id="JAGQHS010000130">
    <property type="protein sequence ID" value="MCA9757944.1"/>
    <property type="molecule type" value="Genomic_DNA"/>
</dbReference>